<protein>
    <recommendedName>
        <fullName evidence="2">Ribonuclease H1 N-terminal domain-containing protein</fullName>
    </recommendedName>
</protein>
<dbReference type="InterPro" id="IPR037056">
    <property type="entry name" value="RNase_H1_N_sf"/>
</dbReference>
<feature type="compositionally biased region" description="Pro residues" evidence="1">
    <location>
        <begin position="26"/>
        <end position="38"/>
    </location>
</feature>
<dbReference type="Proteomes" id="UP000054166">
    <property type="component" value="Unassembled WGS sequence"/>
</dbReference>
<evidence type="ECO:0000256" key="1">
    <source>
        <dbReference type="SAM" id="MobiDB-lite"/>
    </source>
</evidence>
<evidence type="ECO:0000313" key="3">
    <source>
        <dbReference type="EMBL" id="KIM86481.1"/>
    </source>
</evidence>
<keyword evidence="4" id="KW-1185">Reference proteome</keyword>
<dbReference type="Gene3D" id="3.40.970.10">
    <property type="entry name" value="Ribonuclease H1, N-terminal domain"/>
    <property type="match status" value="1"/>
</dbReference>
<dbReference type="AlphaFoldDB" id="A0A0C3G736"/>
<dbReference type="EMBL" id="KN832982">
    <property type="protein sequence ID" value="KIM86481.1"/>
    <property type="molecule type" value="Genomic_DNA"/>
</dbReference>
<evidence type="ECO:0000313" key="4">
    <source>
        <dbReference type="Proteomes" id="UP000054166"/>
    </source>
</evidence>
<feature type="region of interest" description="Disordered" evidence="1">
    <location>
        <begin position="1"/>
        <end position="43"/>
    </location>
</feature>
<reference evidence="4" key="2">
    <citation type="submission" date="2015-01" db="EMBL/GenBank/DDBJ databases">
        <title>Evolutionary Origins and Diversification of the Mycorrhizal Mutualists.</title>
        <authorList>
            <consortium name="DOE Joint Genome Institute"/>
            <consortium name="Mycorrhizal Genomics Consortium"/>
            <person name="Kohler A."/>
            <person name="Kuo A."/>
            <person name="Nagy L.G."/>
            <person name="Floudas D."/>
            <person name="Copeland A."/>
            <person name="Barry K.W."/>
            <person name="Cichocki N."/>
            <person name="Veneault-Fourrey C."/>
            <person name="LaButti K."/>
            <person name="Lindquist E.A."/>
            <person name="Lipzen A."/>
            <person name="Lundell T."/>
            <person name="Morin E."/>
            <person name="Murat C."/>
            <person name="Riley R."/>
            <person name="Ohm R."/>
            <person name="Sun H."/>
            <person name="Tunlid A."/>
            <person name="Henrissat B."/>
            <person name="Grigoriev I.V."/>
            <person name="Hibbett D.S."/>
            <person name="Martin F."/>
        </authorList>
    </citation>
    <scope>NUCLEOTIDE SEQUENCE [LARGE SCALE GENOMIC DNA]</scope>
    <source>
        <strain evidence="4">F 1598</strain>
    </source>
</reference>
<dbReference type="Pfam" id="PF01693">
    <property type="entry name" value="Cauli_VI"/>
    <property type="match status" value="1"/>
</dbReference>
<dbReference type="InterPro" id="IPR009027">
    <property type="entry name" value="Ribosomal_bL9/RNase_H1_N"/>
</dbReference>
<proteinExistence type="predicted"/>
<accession>A0A0C3G736</accession>
<feature type="region of interest" description="Disordered" evidence="1">
    <location>
        <begin position="124"/>
        <end position="168"/>
    </location>
</feature>
<dbReference type="SUPFAM" id="SSF55658">
    <property type="entry name" value="L9 N-domain-like"/>
    <property type="match status" value="1"/>
</dbReference>
<organism evidence="3 4">
    <name type="scientific">Piloderma croceum (strain F 1598)</name>
    <dbReference type="NCBI Taxonomy" id="765440"/>
    <lineage>
        <taxon>Eukaryota</taxon>
        <taxon>Fungi</taxon>
        <taxon>Dikarya</taxon>
        <taxon>Basidiomycota</taxon>
        <taxon>Agaricomycotina</taxon>
        <taxon>Agaricomycetes</taxon>
        <taxon>Agaricomycetidae</taxon>
        <taxon>Atheliales</taxon>
        <taxon>Atheliaceae</taxon>
        <taxon>Piloderma</taxon>
    </lineage>
</organism>
<feature type="compositionally biased region" description="Low complexity" evidence="1">
    <location>
        <begin position="1"/>
        <end position="15"/>
    </location>
</feature>
<feature type="domain" description="Ribonuclease H1 N-terminal" evidence="2">
    <location>
        <begin position="63"/>
        <end position="102"/>
    </location>
</feature>
<name>A0A0C3G736_PILCF</name>
<dbReference type="InParanoid" id="A0A0C3G736"/>
<dbReference type="InterPro" id="IPR011320">
    <property type="entry name" value="RNase_H1_N"/>
</dbReference>
<gene>
    <name evidence="3" type="ORF">PILCRDRAFT_86619</name>
</gene>
<reference evidence="3 4" key="1">
    <citation type="submission" date="2014-04" db="EMBL/GenBank/DDBJ databases">
        <authorList>
            <consortium name="DOE Joint Genome Institute"/>
            <person name="Kuo A."/>
            <person name="Tarkka M."/>
            <person name="Buscot F."/>
            <person name="Kohler A."/>
            <person name="Nagy L.G."/>
            <person name="Floudas D."/>
            <person name="Copeland A."/>
            <person name="Barry K.W."/>
            <person name="Cichocki N."/>
            <person name="Veneault-Fourrey C."/>
            <person name="LaButti K."/>
            <person name="Lindquist E.A."/>
            <person name="Lipzen A."/>
            <person name="Lundell T."/>
            <person name="Morin E."/>
            <person name="Murat C."/>
            <person name="Sun H."/>
            <person name="Tunlid A."/>
            <person name="Henrissat B."/>
            <person name="Grigoriev I.V."/>
            <person name="Hibbett D.S."/>
            <person name="Martin F."/>
            <person name="Nordberg H.P."/>
            <person name="Cantor M.N."/>
            <person name="Hua S.X."/>
        </authorList>
    </citation>
    <scope>NUCLEOTIDE SEQUENCE [LARGE SCALE GENOMIC DNA]</scope>
    <source>
        <strain evidence="3 4">F 1598</strain>
    </source>
</reference>
<evidence type="ECO:0000259" key="2">
    <source>
        <dbReference type="Pfam" id="PF01693"/>
    </source>
</evidence>
<dbReference type="HOGENOM" id="CLU_1587131_0_0_1"/>
<sequence length="168" mass="18791">MLLEQLSSSGSTDTDLSVEEVVHSNPPIPGVHRPPPPVKDGSGDPDRIYYIPPPDDGKTCLWWVVWCSIKLGIYDNWPVAKSQIDNISFATHQKFKHPVTAWEAYELACLSNLVHKLPYHPPLVQAASPPNTPPNPLSQPSNPSTRTRHQHQEPKVWVPFEDQDQPGL</sequence>